<evidence type="ECO:0000259" key="2">
    <source>
        <dbReference type="Pfam" id="PF00326"/>
    </source>
</evidence>
<dbReference type="PANTHER" id="PTHR11731:SF193">
    <property type="entry name" value="DIPEPTIDYL PEPTIDASE 9"/>
    <property type="match status" value="1"/>
</dbReference>
<dbReference type="InterPro" id="IPR001375">
    <property type="entry name" value="Peptidase_S9_cat"/>
</dbReference>
<dbReference type="InterPro" id="IPR029058">
    <property type="entry name" value="AB_hydrolase_fold"/>
</dbReference>
<dbReference type="GO" id="GO:0008239">
    <property type="term" value="F:dipeptidyl-peptidase activity"/>
    <property type="evidence" value="ECO:0007669"/>
    <property type="project" value="TreeGrafter"/>
</dbReference>
<dbReference type="Pfam" id="PF00930">
    <property type="entry name" value="DPPIV_N"/>
    <property type="match status" value="1"/>
</dbReference>
<dbReference type="EMBL" id="JADIMQ010000087">
    <property type="protein sequence ID" value="MBO8448823.1"/>
    <property type="molecule type" value="Genomic_DNA"/>
</dbReference>
<organism evidence="4 5">
    <name type="scientific">Candidatus Cryptobacteroides merdigallinarum</name>
    <dbReference type="NCBI Taxonomy" id="2840770"/>
    <lineage>
        <taxon>Bacteria</taxon>
        <taxon>Pseudomonadati</taxon>
        <taxon>Bacteroidota</taxon>
        <taxon>Bacteroidia</taxon>
        <taxon>Bacteroidales</taxon>
        <taxon>Candidatus Cryptobacteroides</taxon>
    </lineage>
</organism>
<sequence>METRSLLRFLAVFSVALAWPALSNAGDFGSVPAAWKWISGNEVVFTYDRTYTDSTAFSYDTRSRAVRHGVQAPGKYRSFPVAPEGGVNLTYSPDSSKIAFTRDNDLYVIDIATGKETRLTHDGSELILNGYASWVYYEEIFGRSTLYKAFWWSPDSRRIGFYRFDNTGVPLFPIYSPFGQDGSTSRTRYPKAGETNPSVRIGIADISGESPDILWVPFDENPDQYFGTPFWDPSGEGFYVSRMPRSQQSLELYRVDAGTGEKTVIYEEKSRTWVDWISDPVFTGKGLYMSRCPGTDWAQVYFLSYDGSEFRQLSDGEYWNISIVRVDERKDEVYFLSDNPSHVRRSLYRTGKSGDRILTDPDVNVESVAFSPDGRHFAASFSNSRTPVKVAVFDVFRDRTECHVVADLAGEDFDASLYSLPQIIYMETADGFVLPAAVTYPEGFDGSRKYPVHFDIYGGPDTPMVKDVWKTPTESSRWWAENGIIQVVADCRASGHNGRRGLDMVYRRLTVHEMQDFMAWADYMKSLPYVDGSRIGVEGFSFGGTMAAMLVMRAPDRFQYGIAGGGVYDWALYDTHYTERYMGTPQGNPDGYREACTLLYVKSYPASCADTAGIAPVYLKLTHGTGDDNVHFQNTLQLVNALQRAGRSFELMVYPDGKHGYGGYQGEHFRAENRRFWTRYLLQGR</sequence>
<evidence type="ECO:0000313" key="5">
    <source>
        <dbReference type="Proteomes" id="UP000810252"/>
    </source>
</evidence>
<evidence type="ECO:0000313" key="4">
    <source>
        <dbReference type="EMBL" id="MBO8448823.1"/>
    </source>
</evidence>
<evidence type="ECO:0000259" key="3">
    <source>
        <dbReference type="Pfam" id="PF00930"/>
    </source>
</evidence>
<dbReference type="GO" id="GO:0006508">
    <property type="term" value="P:proteolysis"/>
    <property type="evidence" value="ECO:0007669"/>
    <property type="project" value="InterPro"/>
</dbReference>
<dbReference type="InterPro" id="IPR050278">
    <property type="entry name" value="Serine_Prot_S9B/DPPIV"/>
</dbReference>
<dbReference type="PANTHER" id="PTHR11731">
    <property type="entry name" value="PROTEASE FAMILY S9B,C DIPEPTIDYL-PEPTIDASE IV-RELATED"/>
    <property type="match status" value="1"/>
</dbReference>
<keyword evidence="1" id="KW-0732">Signal</keyword>
<dbReference type="SUPFAM" id="SSF82171">
    <property type="entry name" value="DPP6 N-terminal domain-like"/>
    <property type="match status" value="1"/>
</dbReference>
<accession>A0A9D9EKU6</accession>
<dbReference type="InterPro" id="IPR002469">
    <property type="entry name" value="Peptidase_S9B_N"/>
</dbReference>
<comment type="caution">
    <text evidence="4">The sequence shown here is derived from an EMBL/GenBank/DDBJ whole genome shotgun (WGS) entry which is preliminary data.</text>
</comment>
<dbReference type="Pfam" id="PF00326">
    <property type="entry name" value="Peptidase_S9"/>
    <property type="match status" value="1"/>
</dbReference>
<dbReference type="Proteomes" id="UP000810252">
    <property type="component" value="Unassembled WGS sequence"/>
</dbReference>
<feature type="signal peptide" evidence="1">
    <location>
        <begin position="1"/>
        <end position="25"/>
    </location>
</feature>
<dbReference type="GO" id="GO:0008236">
    <property type="term" value="F:serine-type peptidase activity"/>
    <property type="evidence" value="ECO:0007669"/>
    <property type="project" value="InterPro"/>
</dbReference>
<dbReference type="SUPFAM" id="SSF53474">
    <property type="entry name" value="alpha/beta-Hydrolases"/>
    <property type="match status" value="1"/>
</dbReference>
<reference evidence="4" key="2">
    <citation type="journal article" date="2021" name="PeerJ">
        <title>Extensive microbial diversity within the chicken gut microbiome revealed by metagenomics and culture.</title>
        <authorList>
            <person name="Gilroy R."/>
            <person name="Ravi A."/>
            <person name="Getino M."/>
            <person name="Pursley I."/>
            <person name="Horton D.L."/>
            <person name="Alikhan N.F."/>
            <person name="Baker D."/>
            <person name="Gharbi K."/>
            <person name="Hall N."/>
            <person name="Watson M."/>
            <person name="Adriaenssens E.M."/>
            <person name="Foster-Nyarko E."/>
            <person name="Jarju S."/>
            <person name="Secka A."/>
            <person name="Antonio M."/>
            <person name="Oren A."/>
            <person name="Chaudhuri R.R."/>
            <person name="La Ragione R."/>
            <person name="Hildebrand F."/>
            <person name="Pallen M.J."/>
        </authorList>
    </citation>
    <scope>NUCLEOTIDE SEQUENCE</scope>
    <source>
        <strain evidence="4">20514</strain>
    </source>
</reference>
<name>A0A9D9EKU6_9BACT</name>
<dbReference type="Gene3D" id="3.40.50.1820">
    <property type="entry name" value="alpha/beta hydrolase"/>
    <property type="match status" value="1"/>
</dbReference>
<dbReference type="AlphaFoldDB" id="A0A9D9EKU6"/>
<evidence type="ECO:0000256" key="1">
    <source>
        <dbReference type="SAM" id="SignalP"/>
    </source>
</evidence>
<protein>
    <submittedName>
        <fullName evidence="4">DPP IV N-terminal domain-containing protein</fullName>
    </submittedName>
</protein>
<feature type="domain" description="Dipeptidylpeptidase IV N-terminal" evidence="3">
    <location>
        <begin position="84"/>
        <end position="387"/>
    </location>
</feature>
<gene>
    <name evidence="4" type="ORF">IAC29_06085</name>
</gene>
<reference evidence="4" key="1">
    <citation type="submission" date="2020-10" db="EMBL/GenBank/DDBJ databases">
        <authorList>
            <person name="Gilroy R."/>
        </authorList>
    </citation>
    <scope>NUCLEOTIDE SEQUENCE</scope>
    <source>
        <strain evidence="4">20514</strain>
    </source>
</reference>
<proteinExistence type="predicted"/>
<feature type="chain" id="PRO_5039436504" evidence="1">
    <location>
        <begin position="26"/>
        <end position="685"/>
    </location>
</feature>
<dbReference type="Gene3D" id="2.140.10.30">
    <property type="entry name" value="Dipeptidylpeptidase IV, N-terminal domain"/>
    <property type="match status" value="1"/>
</dbReference>
<feature type="domain" description="Peptidase S9 prolyl oligopeptidase catalytic" evidence="2">
    <location>
        <begin position="477"/>
        <end position="680"/>
    </location>
</feature>